<feature type="transmembrane region" description="Helical" evidence="12">
    <location>
        <begin position="30"/>
        <end position="52"/>
    </location>
</feature>
<keyword evidence="5 12" id="KW-1133">Transmembrane helix</keyword>
<keyword evidence="14" id="KW-1185">Reference proteome</keyword>
<accession>A0A8S4QUU1</accession>
<dbReference type="AlphaFoldDB" id="A0A8S4QUU1"/>
<evidence type="ECO:0000256" key="2">
    <source>
        <dbReference type="ARBA" id="ARBA00004141"/>
    </source>
</evidence>
<evidence type="ECO:0000313" key="14">
    <source>
        <dbReference type="Proteomes" id="UP000838756"/>
    </source>
</evidence>
<dbReference type="Pfam" id="PF02628">
    <property type="entry name" value="COX15-CtaA"/>
    <property type="match status" value="1"/>
</dbReference>
<evidence type="ECO:0000256" key="9">
    <source>
        <dbReference type="ARBA" id="ARBA00023136"/>
    </source>
</evidence>
<keyword evidence="7" id="KW-0408">Iron</keyword>
<dbReference type="Proteomes" id="UP000838756">
    <property type="component" value="Unassembled WGS sequence"/>
</dbReference>
<dbReference type="OrthoDB" id="1726137at2759"/>
<keyword evidence="4" id="KW-0479">Metal-binding</keyword>
<dbReference type="GO" id="GO:0120547">
    <property type="term" value="F:heme A synthase activity"/>
    <property type="evidence" value="ECO:0007669"/>
    <property type="project" value="UniProtKB-EC"/>
</dbReference>
<dbReference type="InterPro" id="IPR003780">
    <property type="entry name" value="COX15/CtaA_fam"/>
</dbReference>
<evidence type="ECO:0000256" key="12">
    <source>
        <dbReference type="SAM" id="Phobius"/>
    </source>
</evidence>
<dbReference type="PANTHER" id="PTHR23289:SF2">
    <property type="entry name" value="CYTOCHROME C OXIDASE ASSEMBLY PROTEIN COX15 HOMOLOG"/>
    <property type="match status" value="1"/>
</dbReference>
<keyword evidence="3 12" id="KW-0812">Transmembrane</keyword>
<dbReference type="InterPro" id="IPR023754">
    <property type="entry name" value="HemeA_Synthase_type2"/>
</dbReference>
<evidence type="ECO:0000256" key="1">
    <source>
        <dbReference type="ARBA" id="ARBA00001970"/>
    </source>
</evidence>
<protein>
    <submittedName>
        <fullName evidence="13">Jg25105 protein</fullName>
    </submittedName>
</protein>
<dbReference type="EMBL" id="CAKXAJ010016298">
    <property type="protein sequence ID" value="CAH2216670.1"/>
    <property type="molecule type" value="Genomic_DNA"/>
</dbReference>
<evidence type="ECO:0000256" key="8">
    <source>
        <dbReference type="ARBA" id="ARBA00023133"/>
    </source>
</evidence>
<evidence type="ECO:0000313" key="13">
    <source>
        <dbReference type="EMBL" id="CAH2216670.1"/>
    </source>
</evidence>
<comment type="cofactor">
    <cofactor evidence="1">
        <name>heme b</name>
        <dbReference type="ChEBI" id="CHEBI:60344"/>
    </cofactor>
</comment>
<evidence type="ECO:0000256" key="4">
    <source>
        <dbReference type="ARBA" id="ARBA00022723"/>
    </source>
</evidence>
<dbReference type="GO" id="GO:0016653">
    <property type="term" value="F:oxidoreductase activity, acting on NAD(P)H, heme protein as acceptor"/>
    <property type="evidence" value="ECO:0007669"/>
    <property type="project" value="TreeGrafter"/>
</dbReference>
<dbReference type="GO" id="GO:0006784">
    <property type="term" value="P:heme A biosynthetic process"/>
    <property type="evidence" value="ECO:0007669"/>
    <property type="project" value="InterPro"/>
</dbReference>
<reference evidence="13" key="1">
    <citation type="submission" date="2022-03" db="EMBL/GenBank/DDBJ databases">
        <authorList>
            <person name="Lindestad O."/>
        </authorList>
    </citation>
    <scope>NUCLEOTIDE SEQUENCE</scope>
</reference>
<feature type="transmembrane region" description="Helical" evidence="12">
    <location>
        <begin position="72"/>
        <end position="94"/>
    </location>
</feature>
<evidence type="ECO:0000256" key="10">
    <source>
        <dbReference type="ARBA" id="ARBA00044501"/>
    </source>
</evidence>
<evidence type="ECO:0000256" key="7">
    <source>
        <dbReference type="ARBA" id="ARBA00023004"/>
    </source>
</evidence>
<proteinExistence type="predicted"/>
<evidence type="ECO:0000256" key="6">
    <source>
        <dbReference type="ARBA" id="ARBA00023002"/>
    </source>
</evidence>
<feature type="non-terminal residue" evidence="13">
    <location>
        <position position="1"/>
    </location>
</feature>
<dbReference type="GO" id="GO:0005743">
    <property type="term" value="C:mitochondrial inner membrane"/>
    <property type="evidence" value="ECO:0007669"/>
    <property type="project" value="TreeGrafter"/>
</dbReference>
<sequence>GLMGWYMVKSGLEDRFQGPSDVPRVSQYRLAAHLSLAFILYSGLLAGALRVLRPFPARATFQSIKELRSTTAFAHTVKAMAFFTAVSGAFVAGLDAGLVYNSFPKMGERWVPEDILAFSPALRNFT</sequence>
<feature type="non-terminal residue" evidence="13">
    <location>
        <position position="126"/>
    </location>
</feature>
<keyword evidence="9 12" id="KW-0472">Membrane</keyword>
<evidence type="ECO:0000256" key="11">
    <source>
        <dbReference type="ARBA" id="ARBA00048044"/>
    </source>
</evidence>
<dbReference type="PANTHER" id="PTHR23289">
    <property type="entry name" value="CYTOCHROME C OXIDASE ASSEMBLY PROTEIN COX15"/>
    <property type="match status" value="1"/>
</dbReference>
<evidence type="ECO:0000256" key="3">
    <source>
        <dbReference type="ARBA" id="ARBA00022692"/>
    </source>
</evidence>
<keyword evidence="8" id="KW-0350">Heme biosynthesis</keyword>
<keyword evidence="6" id="KW-0560">Oxidoreductase</keyword>
<comment type="catalytic activity">
    <reaction evidence="11">
        <text>Fe(II)-heme o + 2 A + H2O = Fe(II)-heme a + 2 AH2</text>
        <dbReference type="Rhea" id="RHEA:63388"/>
        <dbReference type="ChEBI" id="CHEBI:13193"/>
        <dbReference type="ChEBI" id="CHEBI:15377"/>
        <dbReference type="ChEBI" id="CHEBI:17499"/>
        <dbReference type="ChEBI" id="CHEBI:60530"/>
        <dbReference type="ChEBI" id="CHEBI:61715"/>
        <dbReference type="EC" id="1.17.99.9"/>
    </reaction>
    <physiologicalReaction direction="left-to-right" evidence="11">
        <dbReference type="Rhea" id="RHEA:63389"/>
    </physiologicalReaction>
</comment>
<comment type="pathway">
    <text evidence="10">Porphyrin-containing compound metabolism; heme A biosynthesis; heme A from heme O: step 1/1.</text>
</comment>
<comment type="subcellular location">
    <subcellularLocation>
        <location evidence="2">Membrane</location>
        <topology evidence="2">Multi-pass membrane protein</topology>
    </subcellularLocation>
</comment>
<gene>
    <name evidence="13" type="primary">jg25105</name>
    <name evidence="13" type="ORF">PAEG_LOCUS4636</name>
</gene>
<evidence type="ECO:0000256" key="5">
    <source>
        <dbReference type="ARBA" id="ARBA00022989"/>
    </source>
</evidence>
<dbReference type="GO" id="GO:0046872">
    <property type="term" value="F:metal ion binding"/>
    <property type="evidence" value="ECO:0007669"/>
    <property type="project" value="UniProtKB-KW"/>
</dbReference>
<name>A0A8S4QUU1_9NEOP</name>
<organism evidence="13 14">
    <name type="scientific">Pararge aegeria aegeria</name>
    <dbReference type="NCBI Taxonomy" id="348720"/>
    <lineage>
        <taxon>Eukaryota</taxon>
        <taxon>Metazoa</taxon>
        <taxon>Ecdysozoa</taxon>
        <taxon>Arthropoda</taxon>
        <taxon>Hexapoda</taxon>
        <taxon>Insecta</taxon>
        <taxon>Pterygota</taxon>
        <taxon>Neoptera</taxon>
        <taxon>Endopterygota</taxon>
        <taxon>Lepidoptera</taxon>
        <taxon>Glossata</taxon>
        <taxon>Ditrysia</taxon>
        <taxon>Papilionoidea</taxon>
        <taxon>Nymphalidae</taxon>
        <taxon>Satyrinae</taxon>
        <taxon>Satyrini</taxon>
        <taxon>Parargina</taxon>
        <taxon>Pararge</taxon>
    </lineage>
</organism>
<comment type="caution">
    <text evidence="13">The sequence shown here is derived from an EMBL/GenBank/DDBJ whole genome shotgun (WGS) entry which is preliminary data.</text>
</comment>